<comment type="caution">
    <text evidence="2">The sequence shown here is derived from an EMBL/GenBank/DDBJ whole genome shotgun (WGS) entry which is preliminary data.</text>
</comment>
<keyword evidence="1" id="KW-1133">Transmembrane helix</keyword>
<dbReference type="Proteomes" id="UP001556118">
    <property type="component" value="Unassembled WGS sequence"/>
</dbReference>
<evidence type="ECO:0000313" key="2">
    <source>
        <dbReference type="EMBL" id="MEW9853987.1"/>
    </source>
</evidence>
<proteinExistence type="predicted"/>
<dbReference type="EMBL" id="JBFNXR010000017">
    <property type="protein sequence ID" value="MEW9853987.1"/>
    <property type="molecule type" value="Genomic_DNA"/>
</dbReference>
<reference evidence="2 3" key="1">
    <citation type="submission" date="2024-06" db="EMBL/GenBank/DDBJ databases">
        <title>Novosphingobium rhizovicinus M1R2S20.</title>
        <authorList>
            <person name="Sun J.-Q."/>
        </authorList>
    </citation>
    <scope>NUCLEOTIDE SEQUENCE [LARGE SCALE GENOMIC DNA]</scope>
    <source>
        <strain evidence="2 3">M1R2S20</strain>
    </source>
</reference>
<evidence type="ECO:0000313" key="3">
    <source>
        <dbReference type="Proteomes" id="UP001556118"/>
    </source>
</evidence>
<dbReference type="RefSeq" id="WP_367768727.1">
    <property type="nucleotide sequence ID" value="NZ_JBFNXR010000017.1"/>
</dbReference>
<organism evidence="2 3">
    <name type="scientific">Novosphingobium rhizovicinum</name>
    <dbReference type="NCBI Taxonomy" id="3228928"/>
    <lineage>
        <taxon>Bacteria</taxon>
        <taxon>Pseudomonadati</taxon>
        <taxon>Pseudomonadota</taxon>
        <taxon>Alphaproteobacteria</taxon>
        <taxon>Sphingomonadales</taxon>
        <taxon>Sphingomonadaceae</taxon>
        <taxon>Novosphingobium</taxon>
    </lineage>
</organism>
<keyword evidence="3" id="KW-1185">Reference proteome</keyword>
<keyword evidence="1" id="KW-0472">Membrane</keyword>
<accession>A0ABV3R811</accession>
<keyword evidence="1" id="KW-0812">Transmembrane</keyword>
<protein>
    <submittedName>
        <fullName evidence="2">Uncharacterized protein</fullName>
    </submittedName>
</protein>
<feature type="transmembrane region" description="Helical" evidence="1">
    <location>
        <begin position="36"/>
        <end position="58"/>
    </location>
</feature>
<evidence type="ECO:0000256" key="1">
    <source>
        <dbReference type="SAM" id="Phobius"/>
    </source>
</evidence>
<sequence>MKERIAQIASSFDLTKLWTWARLQGFEAASRGGMPVLVALAVVLALIPVLLVPIPGFVDAPAHMARHHILAVASSGGPLSGHFAVDWYWLGNLGEDIPAALIGPGWAENGRRGWSRRSSHL</sequence>
<name>A0ABV3R811_9SPHN</name>
<gene>
    <name evidence="2" type="ORF">ABUH87_02165</name>
</gene>